<protein>
    <submittedName>
        <fullName evidence="10">Lipid kinase</fullName>
    </submittedName>
</protein>
<reference evidence="10 11" key="1">
    <citation type="submission" date="2020-08" db="EMBL/GenBank/DDBJ databases">
        <title>Genome public.</title>
        <authorList>
            <person name="Liu C."/>
            <person name="Sun Q."/>
        </authorList>
    </citation>
    <scope>NUCLEOTIDE SEQUENCE [LARGE SCALE GENOMIC DNA]</scope>
    <source>
        <strain evidence="10 11">New-38</strain>
    </source>
</reference>
<dbReference type="SUPFAM" id="SSF111331">
    <property type="entry name" value="NAD kinase/diacylglycerol kinase-like"/>
    <property type="match status" value="1"/>
</dbReference>
<keyword evidence="11" id="KW-1185">Reference proteome</keyword>
<evidence type="ECO:0000256" key="3">
    <source>
        <dbReference type="ARBA" id="ARBA00022679"/>
    </source>
</evidence>
<comment type="cofactor">
    <cofactor evidence="1">
        <name>Mg(2+)</name>
        <dbReference type="ChEBI" id="CHEBI:18420"/>
    </cofactor>
</comment>
<gene>
    <name evidence="10" type="ORF">H8S34_07035</name>
</gene>
<keyword evidence="3" id="KW-0808">Transferase</keyword>
<keyword evidence="5 10" id="KW-0418">Kinase</keyword>
<dbReference type="PANTHER" id="PTHR12358:SF106">
    <property type="entry name" value="LIPID KINASE YEGS"/>
    <property type="match status" value="1"/>
</dbReference>
<sequence>MKHLFVLNPSAGQYDRSQEMIARLADTLDPLGVAWEARVTDYPGHAVELARAAAETGESVRIYACGGDGTLNEVVNGAAGYPNAAVTQYPCGSGNDFLRLFGQDRGRFYDLKELVYGDQAAADLMDCNGRLSLNICSVGFDARIGLGMAQFRRYPMVSGAMAYQLSLVKNLIAGIARPYEVEVDGEIFAGDFSLLCACNGRYYGGGFHPSPRAVPDDGVLEFLLVKGVSRLTVARLVKLYAAGRAEEIPELVILRRGRSMKVRCDRLSMVNVDGERLDTDELSIALSAKKVNFVFPRGASWAPASGVKNEISGEKKR</sequence>
<dbReference type="InterPro" id="IPR001206">
    <property type="entry name" value="Diacylglycerol_kinase_cat_dom"/>
</dbReference>
<evidence type="ECO:0000256" key="1">
    <source>
        <dbReference type="ARBA" id="ARBA00001946"/>
    </source>
</evidence>
<evidence type="ECO:0000256" key="8">
    <source>
        <dbReference type="ARBA" id="ARBA00023264"/>
    </source>
</evidence>
<keyword evidence="6" id="KW-0067">ATP-binding</keyword>
<dbReference type="PROSITE" id="PS50146">
    <property type="entry name" value="DAGK"/>
    <property type="match status" value="1"/>
</dbReference>
<dbReference type="InterPro" id="IPR050187">
    <property type="entry name" value="Lipid_Phosphate_FormReg"/>
</dbReference>
<dbReference type="Gene3D" id="3.40.50.10330">
    <property type="entry name" value="Probable inorganic polyphosphate/atp-NAD kinase, domain 1"/>
    <property type="match status" value="1"/>
</dbReference>
<evidence type="ECO:0000259" key="9">
    <source>
        <dbReference type="PROSITE" id="PS50146"/>
    </source>
</evidence>
<evidence type="ECO:0000256" key="7">
    <source>
        <dbReference type="ARBA" id="ARBA00023209"/>
    </source>
</evidence>
<keyword evidence="7" id="KW-0444">Lipid biosynthesis</keyword>
<dbReference type="PANTHER" id="PTHR12358">
    <property type="entry name" value="SPHINGOSINE KINASE"/>
    <property type="match status" value="1"/>
</dbReference>
<keyword evidence="8" id="KW-1208">Phospholipid metabolism</keyword>
<keyword evidence="4" id="KW-0547">Nucleotide-binding</keyword>
<dbReference type="Gene3D" id="2.60.200.40">
    <property type="match status" value="1"/>
</dbReference>
<dbReference type="GO" id="GO:0016301">
    <property type="term" value="F:kinase activity"/>
    <property type="evidence" value="ECO:0007669"/>
    <property type="project" value="UniProtKB-KW"/>
</dbReference>
<dbReference type="Pfam" id="PF00781">
    <property type="entry name" value="DAGK_cat"/>
    <property type="match status" value="1"/>
</dbReference>
<dbReference type="EMBL" id="JACOPR010000003">
    <property type="protein sequence ID" value="MBC5730588.1"/>
    <property type="molecule type" value="Genomic_DNA"/>
</dbReference>
<dbReference type="InterPro" id="IPR017438">
    <property type="entry name" value="ATP-NAD_kinase_N"/>
</dbReference>
<dbReference type="InterPro" id="IPR016064">
    <property type="entry name" value="NAD/diacylglycerol_kinase_sf"/>
</dbReference>
<evidence type="ECO:0000256" key="4">
    <source>
        <dbReference type="ARBA" id="ARBA00022741"/>
    </source>
</evidence>
<comment type="caution">
    <text evidence="10">The sequence shown here is derived from an EMBL/GenBank/DDBJ whole genome shotgun (WGS) entry which is preliminary data.</text>
</comment>
<evidence type="ECO:0000313" key="10">
    <source>
        <dbReference type="EMBL" id="MBC5730588.1"/>
    </source>
</evidence>
<keyword evidence="7" id="KW-0594">Phospholipid biosynthesis</keyword>
<proteinExistence type="inferred from homology"/>
<dbReference type="RefSeq" id="WP_186963471.1">
    <property type="nucleotide sequence ID" value="NZ_JACOPR010000003.1"/>
</dbReference>
<feature type="domain" description="DAGKc" evidence="9">
    <location>
        <begin position="1"/>
        <end position="131"/>
    </location>
</feature>
<evidence type="ECO:0000256" key="6">
    <source>
        <dbReference type="ARBA" id="ARBA00022840"/>
    </source>
</evidence>
<dbReference type="Pfam" id="PF19279">
    <property type="entry name" value="YegS_C"/>
    <property type="match status" value="1"/>
</dbReference>
<dbReference type="InterPro" id="IPR045540">
    <property type="entry name" value="YegS/DAGK_C"/>
</dbReference>
<accession>A0ABR7HSU2</accession>
<keyword evidence="7" id="KW-0443">Lipid metabolism</keyword>
<evidence type="ECO:0000256" key="5">
    <source>
        <dbReference type="ARBA" id="ARBA00022777"/>
    </source>
</evidence>
<dbReference type="Proteomes" id="UP000660021">
    <property type="component" value="Unassembled WGS sequence"/>
</dbReference>
<comment type="similarity">
    <text evidence="2">Belongs to the diacylglycerol/lipid kinase family.</text>
</comment>
<organism evidence="10 11">
    <name type="scientific">Pseudoflavonifractor hominis</name>
    <dbReference type="NCBI Taxonomy" id="2763059"/>
    <lineage>
        <taxon>Bacteria</taxon>
        <taxon>Bacillati</taxon>
        <taxon>Bacillota</taxon>
        <taxon>Clostridia</taxon>
        <taxon>Eubacteriales</taxon>
        <taxon>Oscillospiraceae</taxon>
        <taxon>Pseudoflavonifractor</taxon>
    </lineage>
</organism>
<evidence type="ECO:0000313" key="11">
    <source>
        <dbReference type="Proteomes" id="UP000660021"/>
    </source>
</evidence>
<dbReference type="SMART" id="SM00046">
    <property type="entry name" value="DAGKc"/>
    <property type="match status" value="1"/>
</dbReference>
<evidence type="ECO:0000256" key="2">
    <source>
        <dbReference type="ARBA" id="ARBA00005983"/>
    </source>
</evidence>
<name>A0ABR7HSU2_9FIRM</name>